<evidence type="ECO:0000256" key="4">
    <source>
        <dbReference type="ARBA" id="ARBA00022801"/>
    </source>
</evidence>
<dbReference type="InterPro" id="IPR013776">
    <property type="entry name" value="A-amylase_thermo"/>
</dbReference>
<dbReference type="PANTHER" id="PTHR43447">
    <property type="entry name" value="ALPHA-AMYLASE"/>
    <property type="match status" value="1"/>
</dbReference>
<dbReference type="SUPFAM" id="SSF51011">
    <property type="entry name" value="Glycosyl hydrolase domain"/>
    <property type="match status" value="1"/>
</dbReference>
<dbReference type="EMBL" id="KZ819634">
    <property type="protein sequence ID" value="PWN93769.1"/>
    <property type="molecule type" value="Genomic_DNA"/>
</dbReference>
<evidence type="ECO:0000256" key="2">
    <source>
        <dbReference type="ARBA" id="ARBA00008061"/>
    </source>
</evidence>
<dbReference type="OrthoDB" id="550577at2759"/>
<dbReference type="STRING" id="215250.A0A316YWX6"/>
<keyword evidence="4" id="KW-0378">Hydrolase</keyword>
<dbReference type="NCBIfam" id="NF006968">
    <property type="entry name" value="PRK09441.1-1"/>
    <property type="match status" value="1"/>
</dbReference>
<dbReference type="Pfam" id="PF09154">
    <property type="entry name" value="Alpha-amy_C_pro"/>
    <property type="match status" value="1"/>
</dbReference>
<dbReference type="SUPFAM" id="SSF51445">
    <property type="entry name" value="(Trans)glycosidases"/>
    <property type="match status" value="1"/>
</dbReference>
<dbReference type="Proteomes" id="UP000245768">
    <property type="component" value="Unassembled WGS sequence"/>
</dbReference>
<evidence type="ECO:0000259" key="7">
    <source>
        <dbReference type="SMART" id="SM00642"/>
    </source>
</evidence>
<gene>
    <name evidence="8" type="ORF">FA10DRAFT_264374</name>
</gene>
<keyword evidence="9" id="KW-1185">Reference proteome</keyword>
<accession>A0A316YWX6</accession>
<proteinExistence type="inferred from homology"/>
<dbReference type="Gene3D" id="2.60.40.1180">
    <property type="entry name" value="Golgi alpha-mannosidase II"/>
    <property type="match status" value="1"/>
</dbReference>
<dbReference type="InterPro" id="IPR013780">
    <property type="entry name" value="Glyco_hydro_b"/>
</dbReference>
<reference evidence="8 9" key="1">
    <citation type="journal article" date="2018" name="Mol. Biol. Evol.">
        <title>Broad Genomic Sampling Reveals a Smut Pathogenic Ancestry of the Fungal Clade Ustilaginomycotina.</title>
        <authorList>
            <person name="Kijpornyongpan T."/>
            <person name="Mondo S.J."/>
            <person name="Barry K."/>
            <person name="Sandor L."/>
            <person name="Lee J."/>
            <person name="Lipzen A."/>
            <person name="Pangilinan J."/>
            <person name="LaButti K."/>
            <person name="Hainaut M."/>
            <person name="Henrissat B."/>
            <person name="Grigoriev I.V."/>
            <person name="Spatafora J.W."/>
            <person name="Aime M.C."/>
        </authorList>
    </citation>
    <scope>NUCLEOTIDE SEQUENCE [LARGE SCALE GENOMIC DNA]</scope>
    <source>
        <strain evidence="8 9">MCA 4198</strain>
    </source>
</reference>
<evidence type="ECO:0000313" key="8">
    <source>
        <dbReference type="EMBL" id="PWN93769.1"/>
    </source>
</evidence>
<dbReference type="GO" id="GO:0004553">
    <property type="term" value="F:hydrolase activity, hydrolyzing O-glycosyl compounds"/>
    <property type="evidence" value="ECO:0007669"/>
    <property type="project" value="InterPro"/>
</dbReference>
<name>A0A316YWX6_9BASI</name>
<dbReference type="AlphaFoldDB" id="A0A316YWX6"/>
<dbReference type="GO" id="GO:0005509">
    <property type="term" value="F:calcium ion binding"/>
    <property type="evidence" value="ECO:0007669"/>
    <property type="project" value="InterPro"/>
</dbReference>
<dbReference type="InParanoid" id="A0A316YWX6"/>
<dbReference type="InterPro" id="IPR015237">
    <property type="entry name" value="Alpha-amylase_C_pro"/>
</dbReference>
<organism evidence="8 9">
    <name type="scientific">Acaromyces ingoldii</name>
    <dbReference type="NCBI Taxonomy" id="215250"/>
    <lineage>
        <taxon>Eukaryota</taxon>
        <taxon>Fungi</taxon>
        <taxon>Dikarya</taxon>
        <taxon>Basidiomycota</taxon>
        <taxon>Ustilaginomycotina</taxon>
        <taxon>Exobasidiomycetes</taxon>
        <taxon>Exobasidiales</taxon>
        <taxon>Cryptobasidiaceae</taxon>
        <taxon>Acaromyces</taxon>
    </lineage>
</organism>
<evidence type="ECO:0000256" key="6">
    <source>
        <dbReference type="ARBA" id="ARBA00023295"/>
    </source>
</evidence>
<evidence type="ECO:0000256" key="3">
    <source>
        <dbReference type="ARBA" id="ARBA00022723"/>
    </source>
</evidence>
<dbReference type="NCBIfam" id="NF006969">
    <property type="entry name" value="PRK09441.1-2"/>
    <property type="match status" value="1"/>
</dbReference>
<dbReference type="RefSeq" id="XP_025380967.1">
    <property type="nucleotide sequence ID" value="XM_025520623.1"/>
</dbReference>
<dbReference type="InterPro" id="IPR017853">
    <property type="entry name" value="GH"/>
</dbReference>
<evidence type="ECO:0000256" key="5">
    <source>
        <dbReference type="ARBA" id="ARBA00023277"/>
    </source>
</evidence>
<dbReference type="SMART" id="SM00642">
    <property type="entry name" value="Aamy"/>
    <property type="match status" value="1"/>
</dbReference>
<dbReference type="GeneID" id="37042539"/>
<keyword evidence="3" id="KW-0479">Metal-binding</keyword>
<dbReference type="Gene3D" id="3.20.20.80">
    <property type="entry name" value="Glycosidases"/>
    <property type="match status" value="1"/>
</dbReference>
<evidence type="ECO:0000256" key="1">
    <source>
        <dbReference type="ARBA" id="ARBA00001913"/>
    </source>
</evidence>
<keyword evidence="5" id="KW-0119">Carbohydrate metabolism</keyword>
<evidence type="ECO:0000313" key="9">
    <source>
        <dbReference type="Proteomes" id="UP000245768"/>
    </source>
</evidence>
<protein>
    <submittedName>
        <fullName evidence="8">Thermostable alpha-amylase</fullName>
    </submittedName>
</protein>
<keyword evidence="6" id="KW-0326">Glycosidase</keyword>
<dbReference type="GO" id="GO:0005975">
    <property type="term" value="P:carbohydrate metabolic process"/>
    <property type="evidence" value="ECO:0007669"/>
    <property type="project" value="InterPro"/>
</dbReference>
<comment type="similarity">
    <text evidence="2">Belongs to the glycosyl hydrolase 13 family.</text>
</comment>
<feature type="domain" description="Glycosyl hydrolase family 13 catalytic" evidence="7">
    <location>
        <begin position="22"/>
        <end position="437"/>
    </location>
</feature>
<dbReference type="Gene3D" id="2.40.30.140">
    <property type="match status" value="1"/>
</dbReference>
<dbReference type="InterPro" id="IPR006047">
    <property type="entry name" value="GH13_cat_dom"/>
</dbReference>
<dbReference type="CDD" id="cd11318">
    <property type="entry name" value="AmyAc_bac_fung_AmyA"/>
    <property type="match status" value="1"/>
</dbReference>
<dbReference type="FunCoup" id="A0A316YWX6">
    <property type="interactions" value="118"/>
</dbReference>
<comment type="cofactor">
    <cofactor evidence="1">
        <name>Ca(2+)</name>
        <dbReference type="ChEBI" id="CHEBI:29108"/>
    </cofactor>
</comment>
<sequence length="535" mass="60210">MASAANRHADVDGDKAGADRNHTILQAFEWYTPGGGNHWRWLHDNAERFAAMGLTALWLPPPTKAAGDQSTGYDIYDLWDLGEFVKGGKEDGEKRTKYGTREELEALMKKMREVGISIYIDAVLNHKDGADETEVFAAHPVDEHERNKDIGPQEDIEAWTKFTFPGRKGKYSEFTWCFNHFTGVDWNQKEQKKQIYRIEGNGKKWAKDVMSGDGVDNFDYLMCADIDHSHPDVEKDLIAWGKWMLRTFPISGFRFDAVKHMSRSFVAKFIGAVRDEARSIAKEKGLDVDESEGPICFAVGEEWTPDIGKINEWLGRFGDEQFSLFDVPLHYKFKAAGDAGDQFDLRGLLDNTLLSSRPMDAVTFVENHDTQAGQALESTVSPTFKPLAYATILLRPDGYPCIFLGDLDGCHGEGDSQPSVPPMSSLDKFILARSRFSYGELRDYRDHPSCVGWVRMGTEDKDFKNGLAVVMSVGQEGSKRMEVGTQHKGKEFADLLGWHQGTIKVEDDGWADFKCSGQSVSIWVLKEEKEALDQQ</sequence>
<dbReference type="PIRSF" id="PIRSF001021">
    <property type="entry name" value="Alph-amls_thrmst"/>
    <property type="match status" value="1"/>
</dbReference>
<dbReference type="Pfam" id="PF00128">
    <property type="entry name" value="Alpha-amylase"/>
    <property type="match status" value="1"/>
</dbReference>